<protein>
    <submittedName>
        <fullName evidence="1">TIGR02646 family protein</fullName>
    </submittedName>
</protein>
<dbReference type="EMBL" id="VBTY01000098">
    <property type="protein sequence ID" value="MDG3495405.1"/>
    <property type="molecule type" value="Genomic_DNA"/>
</dbReference>
<dbReference type="Proteomes" id="UP001152872">
    <property type="component" value="Unassembled WGS sequence"/>
</dbReference>
<proteinExistence type="predicted"/>
<organism evidence="1 2">
    <name type="scientific">Pseudanabaena catenata USMAC16</name>
    <dbReference type="NCBI Taxonomy" id="1855837"/>
    <lineage>
        <taxon>Bacteria</taxon>
        <taxon>Bacillati</taxon>
        <taxon>Cyanobacteriota</taxon>
        <taxon>Cyanophyceae</taxon>
        <taxon>Pseudanabaenales</taxon>
        <taxon>Pseudanabaenaceae</taxon>
        <taxon>Pseudanabaena</taxon>
    </lineage>
</organism>
<dbReference type="AlphaFoldDB" id="A0A9X4RIU6"/>
<name>A0A9X4RIU6_9CYAN</name>
<evidence type="ECO:0000313" key="1">
    <source>
        <dbReference type="EMBL" id="MDG3495405.1"/>
    </source>
</evidence>
<dbReference type="NCBIfam" id="TIGR02646">
    <property type="entry name" value="retron system putative HNH endonuclease"/>
    <property type="match status" value="1"/>
</dbReference>
<dbReference type="RefSeq" id="WP_009627527.1">
    <property type="nucleotide sequence ID" value="NZ_VBTY01000098.1"/>
</dbReference>
<accession>A0A9X4RIU6</accession>
<evidence type="ECO:0000313" key="2">
    <source>
        <dbReference type="Proteomes" id="UP001152872"/>
    </source>
</evidence>
<dbReference type="InterPro" id="IPR013467">
    <property type="entry name" value="HNH78-like"/>
</dbReference>
<gene>
    <name evidence="1" type="ORF">FEV09_12620</name>
</gene>
<keyword evidence="2" id="KW-1185">Reference proteome</keyword>
<sequence>MKKIIKQSEPRSLVEHRSQANANYDNYPDKDKLRESLLKEQGYICCYCMSRIKLDEMKIEHWQPQTKYISRQLDYRNLLGACMGKQGARPQNQHCDTRKGDSEITINPIEGDKNCERLIKYRPDGEIYSTDESINRDLNETLNLNLEFLKKNRKAALYVVLDQLQKKFPKTNWTANIRQKVINDLSDKDANGYYSEYCQIAIWYLKYKL</sequence>
<reference evidence="1" key="1">
    <citation type="submission" date="2019-05" db="EMBL/GenBank/DDBJ databases">
        <title>Whole genome sequencing of Pseudanabaena catenata USMAC16.</title>
        <authorList>
            <person name="Khan Z."/>
            <person name="Omar W.M."/>
            <person name="Convey P."/>
            <person name="Merican F."/>
            <person name="Najimudin N."/>
        </authorList>
    </citation>
    <scope>NUCLEOTIDE SEQUENCE</scope>
    <source>
        <strain evidence="1">USMAC16</strain>
    </source>
</reference>
<dbReference type="Gene3D" id="1.10.30.50">
    <property type="match status" value="1"/>
</dbReference>
<comment type="caution">
    <text evidence="1">The sequence shown here is derived from an EMBL/GenBank/DDBJ whole genome shotgun (WGS) entry which is preliminary data.</text>
</comment>